<dbReference type="EMBL" id="UZAH01030836">
    <property type="protein sequence ID" value="VDP12471.1"/>
    <property type="molecule type" value="Genomic_DNA"/>
</dbReference>
<gene>
    <name evidence="2" type="ORF">HPBE_LOCUS18666</name>
</gene>
<proteinExistence type="predicted"/>
<accession>A0A183G9N9</accession>
<sequence length="168" mass="18678">MQFKGAVRLTIEVPPDNKRRPALIIMDGNNEVAVLGTNAMKDLQLKSLCRTASATDQSSSGRALVNGHSKRRDKPKQASNQEGLVTVAERMYLKGGETKTLKLSCEKMTENCVIWSQDKMLPDIVWSGQNNLEIPVTNGSEKPRFFRAGERIGAVEKAVFDELKPLKY</sequence>
<reference evidence="4" key="2">
    <citation type="submission" date="2019-09" db="UniProtKB">
        <authorList>
            <consortium name="WormBaseParasite"/>
        </authorList>
    </citation>
    <scope>IDENTIFICATION</scope>
</reference>
<dbReference type="Proteomes" id="UP000050761">
    <property type="component" value="Unassembled WGS sequence"/>
</dbReference>
<keyword evidence="3" id="KW-1185">Reference proteome</keyword>
<dbReference type="WBParaSite" id="HPBE_0001866701-mRNA-1">
    <property type="protein sequence ID" value="HPBE_0001866701-mRNA-1"/>
    <property type="gene ID" value="HPBE_0001866701"/>
</dbReference>
<feature type="region of interest" description="Disordered" evidence="1">
    <location>
        <begin position="56"/>
        <end position="81"/>
    </location>
</feature>
<reference evidence="2 3" key="1">
    <citation type="submission" date="2018-11" db="EMBL/GenBank/DDBJ databases">
        <authorList>
            <consortium name="Pathogen Informatics"/>
        </authorList>
    </citation>
    <scope>NUCLEOTIDE SEQUENCE [LARGE SCALE GENOMIC DNA]</scope>
</reference>
<name>A0A183G9N9_HELPZ</name>
<organism evidence="3 4">
    <name type="scientific">Heligmosomoides polygyrus</name>
    <name type="common">Parasitic roundworm</name>
    <dbReference type="NCBI Taxonomy" id="6339"/>
    <lineage>
        <taxon>Eukaryota</taxon>
        <taxon>Metazoa</taxon>
        <taxon>Ecdysozoa</taxon>
        <taxon>Nematoda</taxon>
        <taxon>Chromadorea</taxon>
        <taxon>Rhabditida</taxon>
        <taxon>Rhabditina</taxon>
        <taxon>Rhabditomorpha</taxon>
        <taxon>Strongyloidea</taxon>
        <taxon>Heligmosomidae</taxon>
        <taxon>Heligmosomoides</taxon>
    </lineage>
</organism>
<evidence type="ECO:0000313" key="3">
    <source>
        <dbReference type="Proteomes" id="UP000050761"/>
    </source>
</evidence>
<accession>A0A3P8APL1</accession>
<evidence type="ECO:0000313" key="4">
    <source>
        <dbReference type="WBParaSite" id="HPBE_0001866701-mRNA-1"/>
    </source>
</evidence>
<evidence type="ECO:0000256" key="1">
    <source>
        <dbReference type="SAM" id="MobiDB-lite"/>
    </source>
</evidence>
<protein>
    <submittedName>
        <fullName evidence="4">DUF4968 domain-containing protein</fullName>
    </submittedName>
</protein>
<evidence type="ECO:0000313" key="2">
    <source>
        <dbReference type="EMBL" id="VDP12471.1"/>
    </source>
</evidence>
<dbReference type="AlphaFoldDB" id="A0A183G9N9"/>